<feature type="region of interest" description="Disordered" evidence="6">
    <location>
        <begin position="1"/>
        <end position="40"/>
    </location>
</feature>
<evidence type="ECO:0000256" key="6">
    <source>
        <dbReference type="SAM" id="MobiDB-lite"/>
    </source>
</evidence>
<evidence type="ECO:0000256" key="4">
    <source>
        <dbReference type="ARBA" id="ARBA00022741"/>
    </source>
</evidence>
<dbReference type="PROSITE" id="PS50893">
    <property type="entry name" value="ABC_TRANSPORTER_2"/>
    <property type="match status" value="1"/>
</dbReference>
<dbReference type="NCBIfam" id="TIGR01727">
    <property type="entry name" value="oligo_HPY"/>
    <property type="match status" value="1"/>
</dbReference>
<dbReference type="InterPro" id="IPR017871">
    <property type="entry name" value="ABC_transporter-like_CS"/>
</dbReference>
<dbReference type="Pfam" id="PF08352">
    <property type="entry name" value="oligo_HPY"/>
    <property type="match status" value="1"/>
</dbReference>
<evidence type="ECO:0000256" key="5">
    <source>
        <dbReference type="ARBA" id="ARBA00022840"/>
    </source>
</evidence>
<dbReference type="PANTHER" id="PTHR43776:SF7">
    <property type="entry name" value="D,D-DIPEPTIDE TRANSPORT ATP-BINDING PROTEIN DDPF-RELATED"/>
    <property type="match status" value="1"/>
</dbReference>
<dbReference type="InterPro" id="IPR003593">
    <property type="entry name" value="AAA+_ATPase"/>
</dbReference>
<dbReference type="InterPro" id="IPR003439">
    <property type="entry name" value="ABC_transporter-like_ATP-bd"/>
</dbReference>
<sequence length="397" mass="42749">MPLPHRDLRHEAASARGRPRPSQRLPPCPARPDPGGRVTPPLLELDGVVRHFPVRDALGRRRGAVRAVDGVSLSVGEGEVLAVVGESGCGKSTLGRLALRLEEPDAGAIRFAGQDLRAMAPAALRRQRRHMQMIFQDPYASLDPRMTVGQAVAEPLRLHGIVPRAGERARVQELLARVGLRPEHADRWPHEFSGGQRQRIAIARALASGPRLIVGDEPVSALDVSVQAQVINLLQDLIREFRLAFVLISHDLAVVRHVADRVVVMYLGRIVEEGPAAQLFSASRHPYTRALLASVPGTGGKGAPLQGDLPSPISPPAACRFHTRCPHAQAVCREQDPVLAAGATAATPSHRAACHFQDVLPPFSPAREDDVGGERLARLQAFFATRPPSDESIGTAA</sequence>
<dbReference type="Proteomes" id="UP000681594">
    <property type="component" value="Unassembled WGS sequence"/>
</dbReference>
<name>A0ABS4AIN9_9PROT</name>
<dbReference type="Pfam" id="PF00005">
    <property type="entry name" value="ABC_tran"/>
    <property type="match status" value="1"/>
</dbReference>
<feature type="compositionally biased region" description="Basic and acidic residues" evidence="6">
    <location>
        <begin position="1"/>
        <end position="13"/>
    </location>
</feature>
<evidence type="ECO:0000256" key="2">
    <source>
        <dbReference type="ARBA" id="ARBA00005417"/>
    </source>
</evidence>
<dbReference type="EMBL" id="JAGIZB010000022">
    <property type="protein sequence ID" value="MBP0446893.1"/>
    <property type="molecule type" value="Genomic_DNA"/>
</dbReference>
<comment type="similarity">
    <text evidence="2">Belongs to the ABC transporter superfamily.</text>
</comment>
<gene>
    <name evidence="8" type="ORF">J8J14_19135</name>
</gene>
<feature type="domain" description="ABC transporter" evidence="7">
    <location>
        <begin position="43"/>
        <end position="292"/>
    </location>
</feature>
<evidence type="ECO:0000256" key="1">
    <source>
        <dbReference type="ARBA" id="ARBA00004417"/>
    </source>
</evidence>
<dbReference type="PROSITE" id="PS00211">
    <property type="entry name" value="ABC_TRANSPORTER_1"/>
    <property type="match status" value="1"/>
</dbReference>
<dbReference type="PANTHER" id="PTHR43776">
    <property type="entry name" value="TRANSPORT ATP-BINDING PROTEIN"/>
    <property type="match status" value="1"/>
</dbReference>
<organism evidence="8 9">
    <name type="scientific">Pararoseomonas baculiformis</name>
    <dbReference type="NCBI Taxonomy" id="2820812"/>
    <lineage>
        <taxon>Bacteria</taxon>
        <taxon>Pseudomonadati</taxon>
        <taxon>Pseudomonadota</taxon>
        <taxon>Alphaproteobacteria</taxon>
        <taxon>Acetobacterales</taxon>
        <taxon>Acetobacteraceae</taxon>
        <taxon>Pararoseomonas</taxon>
    </lineage>
</organism>
<dbReference type="InterPro" id="IPR013563">
    <property type="entry name" value="Oligopep_ABC_C"/>
</dbReference>
<evidence type="ECO:0000313" key="8">
    <source>
        <dbReference type="EMBL" id="MBP0446893.1"/>
    </source>
</evidence>
<dbReference type="InterPro" id="IPR050319">
    <property type="entry name" value="ABC_transp_ATP-bind"/>
</dbReference>
<evidence type="ECO:0000313" key="9">
    <source>
        <dbReference type="Proteomes" id="UP000681594"/>
    </source>
</evidence>
<keyword evidence="3" id="KW-0813">Transport</keyword>
<evidence type="ECO:0000259" key="7">
    <source>
        <dbReference type="PROSITE" id="PS50893"/>
    </source>
</evidence>
<evidence type="ECO:0000256" key="3">
    <source>
        <dbReference type="ARBA" id="ARBA00022448"/>
    </source>
</evidence>
<comment type="caution">
    <text evidence="8">The sequence shown here is derived from an EMBL/GenBank/DDBJ whole genome shotgun (WGS) entry which is preliminary data.</text>
</comment>
<dbReference type="SMART" id="SM00382">
    <property type="entry name" value="AAA"/>
    <property type="match status" value="1"/>
</dbReference>
<dbReference type="GO" id="GO:0005524">
    <property type="term" value="F:ATP binding"/>
    <property type="evidence" value="ECO:0007669"/>
    <property type="project" value="UniProtKB-KW"/>
</dbReference>
<keyword evidence="9" id="KW-1185">Reference proteome</keyword>
<dbReference type="CDD" id="cd03257">
    <property type="entry name" value="ABC_NikE_OppD_transporters"/>
    <property type="match status" value="1"/>
</dbReference>
<comment type="subcellular location">
    <subcellularLocation>
        <location evidence="1">Cell inner membrane</location>
        <topology evidence="1">Peripheral membrane protein</topology>
    </subcellularLocation>
</comment>
<dbReference type="SUPFAM" id="SSF52540">
    <property type="entry name" value="P-loop containing nucleoside triphosphate hydrolases"/>
    <property type="match status" value="1"/>
</dbReference>
<proteinExistence type="inferred from homology"/>
<protein>
    <submittedName>
        <fullName evidence="8">ATP-binding cassette domain-containing protein</fullName>
    </submittedName>
</protein>
<dbReference type="Gene3D" id="3.40.50.300">
    <property type="entry name" value="P-loop containing nucleotide triphosphate hydrolases"/>
    <property type="match status" value="1"/>
</dbReference>
<reference evidence="8 9" key="1">
    <citation type="submission" date="2021-03" db="EMBL/GenBank/DDBJ databases">
        <authorList>
            <person name="So Y."/>
        </authorList>
    </citation>
    <scope>NUCLEOTIDE SEQUENCE [LARGE SCALE GENOMIC DNA]</scope>
    <source>
        <strain evidence="8 9">SSH11</strain>
    </source>
</reference>
<keyword evidence="5 8" id="KW-0067">ATP-binding</keyword>
<dbReference type="InterPro" id="IPR027417">
    <property type="entry name" value="P-loop_NTPase"/>
</dbReference>
<keyword evidence="4" id="KW-0547">Nucleotide-binding</keyword>
<accession>A0ABS4AIN9</accession>